<name>A0A917KI08_9PROT</name>
<dbReference type="RefSeq" id="WP_188966818.1">
    <property type="nucleotide sequence ID" value="NZ_BMKW01000004.1"/>
</dbReference>
<keyword evidence="4" id="KW-0560">Oxidoreductase</keyword>
<comment type="caution">
    <text evidence="7">The sequence shown here is derived from an EMBL/GenBank/DDBJ whole genome shotgun (WGS) entry which is preliminary data.</text>
</comment>
<organism evidence="7 8">
    <name type="scientific">Neoroseomonas lacus</name>
    <dbReference type="NCBI Taxonomy" id="287609"/>
    <lineage>
        <taxon>Bacteria</taxon>
        <taxon>Pseudomonadati</taxon>
        <taxon>Pseudomonadota</taxon>
        <taxon>Alphaproteobacteria</taxon>
        <taxon>Acetobacterales</taxon>
        <taxon>Acetobacteraceae</taxon>
        <taxon>Neoroseomonas</taxon>
    </lineage>
</organism>
<dbReference type="InterPro" id="IPR051323">
    <property type="entry name" value="AtsK-like"/>
</dbReference>
<dbReference type="Pfam" id="PF02668">
    <property type="entry name" value="TauD"/>
    <property type="match status" value="1"/>
</dbReference>
<dbReference type="Proteomes" id="UP000661507">
    <property type="component" value="Unassembled WGS sequence"/>
</dbReference>
<dbReference type="GO" id="GO:0046872">
    <property type="term" value="F:metal ion binding"/>
    <property type="evidence" value="ECO:0007669"/>
    <property type="project" value="UniProtKB-KW"/>
</dbReference>
<evidence type="ECO:0000313" key="7">
    <source>
        <dbReference type="EMBL" id="GGJ12134.1"/>
    </source>
</evidence>
<evidence type="ECO:0000256" key="5">
    <source>
        <dbReference type="ARBA" id="ARBA00023004"/>
    </source>
</evidence>
<keyword evidence="8" id="KW-1185">Reference proteome</keyword>
<evidence type="ECO:0000256" key="2">
    <source>
        <dbReference type="ARBA" id="ARBA00022723"/>
    </source>
</evidence>
<dbReference type="InterPro" id="IPR042098">
    <property type="entry name" value="TauD-like_sf"/>
</dbReference>
<dbReference type="SUPFAM" id="SSF51197">
    <property type="entry name" value="Clavaminate synthase-like"/>
    <property type="match status" value="1"/>
</dbReference>
<sequence>MNQIPNPRWTGPRIKHESTTAAPYGAITVEKVTPIIGAEISGVDLGNPTEAQMAEIHRALAENLVIFFREQHMTPEQHLAFGERFGTLHIHPAAPTEGGHAGLMIIKADRDSPRANGEGWHSDVSCDEEPPMGSILYIKQCPPVGGDTLFANMYAAYDALSERMKAYIDGLTAVHDGEENYRGTYANFGVKDRPAYPRAVHPVVRTHPVTGKKALFVNKGFTRRILDIPLDESTGVLAYLFEHMANPLFQCRFRWRENSVAFWDNRCAQHRAMWDYWPATRYGNRVTVKGDRPV</sequence>
<evidence type="ECO:0000259" key="6">
    <source>
        <dbReference type="Pfam" id="PF02668"/>
    </source>
</evidence>
<dbReference type="FunFam" id="3.60.130.10:FF:000007">
    <property type="entry name" value="Alpha-ketoglutarate-dependent taurine dioxygenase"/>
    <property type="match status" value="1"/>
</dbReference>
<dbReference type="Gene3D" id="3.60.130.10">
    <property type="entry name" value="Clavaminate synthase-like"/>
    <property type="match status" value="1"/>
</dbReference>
<evidence type="ECO:0000256" key="4">
    <source>
        <dbReference type="ARBA" id="ARBA00023002"/>
    </source>
</evidence>
<dbReference type="GO" id="GO:0005737">
    <property type="term" value="C:cytoplasm"/>
    <property type="evidence" value="ECO:0007669"/>
    <property type="project" value="TreeGrafter"/>
</dbReference>
<keyword evidence="2" id="KW-0479">Metal-binding</keyword>
<dbReference type="AlphaFoldDB" id="A0A917KI08"/>
<dbReference type="InterPro" id="IPR003819">
    <property type="entry name" value="TauD/TfdA-like"/>
</dbReference>
<evidence type="ECO:0000256" key="1">
    <source>
        <dbReference type="ARBA" id="ARBA00005896"/>
    </source>
</evidence>
<dbReference type="GO" id="GO:0000908">
    <property type="term" value="F:taurine dioxygenase activity"/>
    <property type="evidence" value="ECO:0007669"/>
    <property type="project" value="TreeGrafter"/>
</dbReference>
<protein>
    <submittedName>
        <fullName evidence="7">Taurine dioxygenase</fullName>
    </submittedName>
</protein>
<gene>
    <name evidence="7" type="ORF">GCM10011320_19160</name>
</gene>
<comment type="similarity">
    <text evidence="1">Belongs to the TfdA dioxygenase family.</text>
</comment>
<accession>A0A917KI08</accession>
<proteinExistence type="inferred from homology"/>
<feature type="domain" description="TauD/TfdA-like" evidence="6">
    <location>
        <begin position="29"/>
        <end position="286"/>
    </location>
</feature>
<reference evidence="7" key="2">
    <citation type="submission" date="2020-09" db="EMBL/GenBank/DDBJ databases">
        <authorList>
            <person name="Sun Q."/>
            <person name="Zhou Y."/>
        </authorList>
    </citation>
    <scope>NUCLEOTIDE SEQUENCE</scope>
    <source>
        <strain evidence="7">CGMCC 1.3617</strain>
    </source>
</reference>
<keyword evidence="5" id="KW-0408">Iron</keyword>
<reference evidence="7" key="1">
    <citation type="journal article" date="2014" name="Int. J. Syst. Evol. Microbiol.">
        <title>Complete genome sequence of Corynebacterium casei LMG S-19264T (=DSM 44701T), isolated from a smear-ripened cheese.</title>
        <authorList>
            <consortium name="US DOE Joint Genome Institute (JGI-PGF)"/>
            <person name="Walter F."/>
            <person name="Albersmeier A."/>
            <person name="Kalinowski J."/>
            <person name="Ruckert C."/>
        </authorList>
    </citation>
    <scope>NUCLEOTIDE SEQUENCE</scope>
    <source>
        <strain evidence="7">CGMCC 1.3617</strain>
    </source>
</reference>
<dbReference type="PANTHER" id="PTHR30468:SF1">
    <property type="entry name" value="ALPHA-KETOGLUTARATE-DEPENDENT SULFONATE DIOXYGENASE"/>
    <property type="match status" value="1"/>
</dbReference>
<dbReference type="EMBL" id="BMKW01000004">
    <property type="protein sequence ID" value="GGJ12134.1"/>
    <property type="molecule type" value="Genomic_DNA"/>
</dbReference>
<evidence type="ECO:0000256" key="3">
    <source>
        <dbReference type="ARBA" id="ARBA00022964"/>
    </source>
</evidence>
<dbReference type="GO" id="GO:0006790">
    <property type="term" value="P:sulfur compound metabolic process"/>
    <property type="evidence" value="ECO:0007669"/>
    <property type="project" value="TreeGrafter"/>
</dbReference>
<dbReference type="PANTHER" id="PTHR30468">
    <property type="entry name" value="ALPHA-KETOGLUTARATE-DEPENDENT SULFONATE DIOXYGENASE"/>
    <property type="match status" value="1"/>
</dbReference>
<keyword evidence="3 7" id="KW-0223">Dioxygenase</keyword>
<evidence type="ECO:0000313" key="8">
    <source>
        <dbReference type="Proteomes" id="UP000661507"/>
    </source>
</evidence>